<proteinExistence type="predicted"/>
<dbReference type="Proteomes" id="UP000248614">
    <property type="component" value="Unassembled WGS sequence"/>
</dbReference>
<gene>
    <name evidence="1" type="ORF">DI632_06950</name>
</gene>
<accession>A0A2W4ZC99</accession>
<dbReference type="AlphaFoldDB" id="A0A2W4ZC99"/>
<evidence type="ECO:0000313" key="2">
    <source>
        <dbReference type="Proteomes" id="UP000248614"/>
    </source>
</evidence>
<protein>
    <submittedName>
        <fullName evidence="1">Uncharacterized protein</fullName>
    </submittedName>
</protein>
<sequence>MYLNVTRPAQGQVTLEMQHDLDNEGTYAGTITPGGIRFRRGAETLMLRPSDGDATGLKWLAGKKDCLTVRPGEGYCRD</sequence>
<organism evidence="1 2">
    <name type="scientific">Sphingomonas hengshuiensis</name>
    <dbReference type="NCBI Taxonomy" id="1609977"/>
    <lineage>
        <taxon>Bacteria</taxon>
        <taxon>Pseudomonadati</taxon>
        <taxon>Pseudomonadota</taxon>
        <taxon>Alphaproteobacteria</taxon>
        <taxon>Sphingomonadales</taxon>
        <taxon>Sphingomonadaceae</taxon>
        <taxon>Sphingomonas</taxon>
    </lineage>
</organism>
<comment type="caution">
    <text evidence="1">The sequence shown here is derived from an EMBL/GenBank/DDBJ whole genome shotgun (WGS) entry which is preliminary data.</text>
</comment>
<name>A0A2W4ZC99_9SPHN</name>
<dbReference type="EMBL" id="QFNF01000013">
    <property type="protein sequence ID" value="PZO78212.1"/>
    <property type="molecule type" value="Genomic_DNA"/>
</dbReference>
<evidence type="ECO:0000313" key="1">
    <source>
        <dbReference type="EMBL" id="PZO78212.1"/>
    </source>
</evidence>
<reference evidence="1 2" key="1">
    <citation type="submission" date="2017-08" db="EMBL/GenBank/DDBJ databases">
        <title>Infants hospitalized years apart are colonized by the same room-sourced microbial strains.</title>
        <authorList>
            <person name="Brooks B."/>
            <person name="Olm M.R."/>
            <person name="Firek B.A."/>
            <person name="Baker R."/>
            <person name="Thomas B.C."/>
            <person name="Morowitz M.J."/>
            <person name="Banfield J.F."/>
        </authorList>
    </citation>
    <scope>NUCLEOTIDE SEQUENCE [LARGE SCALE GENOMIC DNA]</scope>
    <source>
        <strain evidence="1">S2_018_000_R3_110</strain>
    </source>
</reference>